<gene>
    <name evidence="2" type="ORF">BOTCAL_0533g00030</name>
</gene>
<dbReference type="EMBL" id="PHWZ01000531">
    <property type="protein sequence ID" value="TEY36940.1"/>
    <property type="molecule type" value="Genomic_DNA"/>
</dbReference>
<evidence type="ECO:0000313" key="2">
    <source>
        <dbReference type="EMBL" id="TEY36940.1"/>
    </source>
</evidence>
<proteinExistence type="predicted"/>
<name>A0A4Y8CN88_9HELO</name>
<reference evidence="2 3" key="1">
    <citation type="submission" date="2017-11" db="EMBL/GenBank/DDBJ databases">
        <title>Comparative genomics of Botrytis spp.</title>
        <authorList>
            <person name="Valero-Jimenez C.A."/>
            <person name="Tapia P."/>
            <person name="Veloso J."/>
            <person name="Silva-Moreno E."/>
            <person name="Staats M."/>
            <person name="Valdes J.H."/>
            <person name="Van Kan J.A.L."/>
        </authorList>
    </citation>
    <scope>NUCLEOTIDE SEQUENCE [LARGE SCALE GENOMIC DNA]</scope>
    <source>
        <strain evidence="2 3">MUCL2830</strain>
    </source>
</reference>
<evidence type="ECO:0000313" key="3">
    <source>
        <dbReference type="Proteomes" id="UP000297299"/>
    </source>
</evidence>
<dbReference type="OrthoDB" id="3501437at2759"/>
<evidence type="ECO:0000256" key="1">
    <source>
        <dbReference type="SAM" id="MobiDB-lite"/>
    </source>
</evidence>
<comment type="caution">
    <text evidence="2">The sequence shown here is derived from an EMBL/GenBank/DDBJ whole genome shotgun (WGS) entry which is preliminary data.</text>
</comment>
<dbReference type="Proteomes" id="UP000297299">
    <property type="component" value="Unassembled WGS sequence"/>
</dbReference>
<feature type="region of interest" description="Disordered" evidence="1">
    <location>
        <begin position="150"/>
        <end position="169"/>
    </location>
</feature>
<feature type="region of interest" description="Disordered" evidence="1">
    <location>
        <begin position="1"/>
        <end position="40"/>
    </location>
</feature>
<accession>A0A4Y8CN88</accession>
<sequence>MSLCDNFMPKSDNNRDMPNRPSFQFRPTRSNQSNSSNQCNRYESTINEGARHDLSMRSTVDTNLTRDSSVSNDIVMQRKLSQKNKFFKQYGIVPYSASTEQNEGNSMTWRSQPIKKGTAWFKGVRKSKPVDSLVTLKDSSIGLLRSGRESPRGYAKMFDGDISKSSIEQ</sequence>
<dbReference type="AlphaFoldDB" id="A0A4Y8CN88"/>
<organism evidence="2 3">
    <name type="scientific">Botryotinia calthae</name>
    <dbReference type="NCBI Taxonomy" id="38488"/>
    <lineage>
        <taxon>Eukaryota</taxon>
        <taxon>Fungi</taxon>
        <taxon>Dikarya</taxon>
        <taxon>Ascomycota</taxon>
        <taxon>Pezizomycotina</taxon>
        <taxon>Leotiomycetes</taxon>
        <taxon>Helotiales</taxon>
        <taxon>Sclerotiniaceae</taxon>
        <taxon>Botryotinia</taxon>
    </lineage>
</organism>
<feature type="compositionally biased region" description="Low complexity" evidence="1">
    <location>
        <begin position="30"/>
        <end position="40"/>
    </location>
</feature>
<keyword evidence="3" id="KW-1185">Reference proteome</keyword>
<protein>
    <submittedName>
        <fullName evidence="2">Uncharacterized protein</fullName>
    </submittedName>
</protein>